<dbReference type="SMART" id="SM00220">
    <property type="entry name" value="S_TKc"/>
    <property type="match status" value="1"/>
</dbReference>
<feature type="region of interest" description="Disordered" evidence="6">
    <location>
        <begin position="269"/>
        <end position="356"/>
    </location>
</feature>
<dbReference type="GO" id="GO:0005524">
    <property type="term" value="F:ATP binding"/>
    <property type="evidence" value="ECO:0007669"/>
    <property type="project" value="UniProtKB-KW"/>
</dbReference>
<feature type="compositionally biased region" description="Polar residues" evidence="6">
    <location>
        <begin position="37"/>
        <end position="52"/>
    </location>
</feature>
<dbReference type="SMART" id="SM00133">
    <property type="entry name" value="S_TK_X"/>
    <property type="match status" value="1"/>
</dbReference>
<dbReference type="PROSITE" id="PS00108">
    <property type="entry name" value="PROTEIN_KINASE_ST"/>
    <property type="match status" value="1"/>
</dbReference>
<evidence type="ECO:0000256" key="1">
    <source>
        <dbReference type="ARBA" id="ARBA00022527"/>
    </source>
</evidence>
<dbReference type="InterPro" id="IPR011009">
    <property type="entry name" value="Kinase-like_dom_sf"/>
</dbReference>
<dbReference type="Gene3D" id="3.30.200.20">
    <property type="entry name" value="Phosphorylase Kinase, domain 1"/>
    <property type="match status" value="1"/>
</dbReference>
<dbReference type="PANTHER" id="PTHR24351">
    <property type="entry name" value="RIBOSOMAL PROTEIN S6 KINASE"/>
    <property type="match status" value="1"/>
</dbReference>
<sequence length="1086" mass="120871">FARSSKRASITLMSATSILPNSQKKLKQSKMQMLQSITRTLSPPKTKASTKPGSMRSPRMLPTPPESPKGRPCVTDVSDRQDDDFVDVQLTESEKQFIRLNEPLQEYEENQIGAYFTNLSQTPLDASSHSHSEGKRKLRMLRDTPHWQEFFKIGKNDFERERKAPPGHPHPSVSSVGRTFLVKSLIPNLQDQPQTTSDNITESSRPSSVKRVKSQQVASSSSPPEESPEDTPDPTEKILESEAEQPYHPELEHDRRKVEIELGLSPGSADIINRLTTDSGDTSDNESNLHPSPPKSPTEIASPTSTSPHHLPSTTSSSTARDQKITVTRPSSELSKRPVDEEHGSEAPQIKSATRQRCRTTVEDFEILSVLGKGCAGKVLMVKYRKASSSKADRVYAMKSIKKNHVLAHRELQHTLTEQSVLRRVADEPESNPFIVRLWWSFHDKDHLFLVMDFHPGGDLATQLARWGRLGRDRARFYAAEIAEGVISLHRSGVIYRDLKPENILIAFDGHIVLTDFGLSKQFSRNNDGEPSQEEDERTMTFCGTAEYLAPEVLLGEPYSYEVDWWSFGTMLYEMLSGLTPFWSEDHATMYRRVLHDELTFSEDSNRFMDHDTKTLLRGLLQRNPSVRMSGDRIKKHPYFGMIDWDHVRHKRYIPPYVPAVNPNDATDTQNFDETFLAMEPTYVQDDDPTAAVQVETESQDAIKEENEQADDGENVPGKVEPQRAFDEQGRDVFDGYSYLAPRNERDSVIDEEFEDEPSGGHGSDENGTETAPVEAADYSAKSKNLEDAEESLNTTSNSDDVYSSTSTRPTRQSATDESHSSNNGGNILNGDSEEDWDVVDTPEGGEWDTNGRRKKPSNTLFSRGVVDKYKLRMRKINEGPGNANLSAGAHTMQSHSGACSNHNNIVTPFGSSKSSMTPPVFSRSDSVDIQSSSSITQQPSESSENGASSGIRPSSSSTTKPLKRFTLRNKKFSQPKISSDHDRSKKRVGAELERRGILPAGKLIGAHFLKNRSMSNHGHDGEVQIPVPGSEAGAGSKKKLNLNGLLSYSSRQLVNSNSEVPINGAESVSVAVMKNDEKVRAVSET</sequence>
<protein>
    <submittedName>
        <fullName evidence="9">AGC protein kinase</fullName>
    </submittedName>
</protein>
<organism evidence="9 10">
    <name type="scientific">Phakopsora pachyrhizi</name>
    <name type="common">Asian soybean rust disease fungus</name>
    <dbReference type="NCBI Taxonomy" id="170000"/>
    <lineage>
        <taxon>Eukaryota</taxon>
        <taxon>Fungi</taxon>
        <taxon>Dikarya</taxon>
        <taxon>Basidiomycota</taxon>
        <taxon>Pucciniomycotina</taxon>
        <taxon>Pucciniomycetes</taxon>
        <taxon>Pucciniales</taxon>
        <taxon>Phakopsoraceae</taxon>
        <taxon>Phakopsora</taxon>
    </lineage>
</organism>
<reference evidence="9" key="1">
    <citation type="submission" date="2022-06" db="EMBL/GenBank/DDBJ databases">
        <authorList>
            <consortium name="SYNGENTA / RWTH Aachen University"/>
        </authorList>
    </citation>
    <scope>NUCLEOTIDE SEQUENCE</scope>
</reference>
<evidence type="ECO:0000256" key="5">
    <source>
        <dbReference type="ARBA" id="ARBA00022840"/>
    </source>
</evidence>
<dbReference type="AlphaFoldDB" id="A0AAV0BR79"/>
<dbReference type="InterPro" id="IPR000961">
    <property type="entry name" value="AGC-kinase_C"/>
</dbReference>
<keyword evidence="10" id="KW-1185">Reference proteome</keyword>
<feature type="compositionally biased region" description="Basic and acidic residues" evidence="6">
    <location>
        <begin position="721"/>
        <end position="734"/>
    </location>
</feature>
<dbReference type="SUPFAM" id="SSF56112">
    <property type="entry name" value="Protein kinase-like (PK-like)"/>
    <property type="match status" value="1"/>
</dbReference>
<dbReference type="EMBL" id="CALTRL010006023">
    <property type="protein sequence ID" value="CAH7688843.1"/>
    <property type="molecule type" value="Genomic_DNA"/>
</dbReference>
<keyword evidence="1" id="KW-0723">Serine/threonine-protein kinase</keyword>
<dbReference type="InterPro" id="IPR008271">
    <property type="entry name" value="Ser/Thr_kinase_AS"/>
</dbReference>
<keyword evidence="4 9" id="KW-0418">Kinase</keyword>
<feature type="region of interest" description="Disordered" evidence="6">
    <location>
        <begin position="36"/>
        <end position="78"/>
    </location>
</feature>
<feature type="compositionally biased region" description="Polar residues" evidence="6">
    <location>
        <begin position="187"/>
        <end position="202"/>
    </location>
</feature>
<feature type="compositionally biased region" description="Polar residues" evidence="6">
    <location>
        <begin position="792"/>
        <end position="814"/>
    </location>
</feature>
<dbReference type="Gene3D" id="1.10.510.10">
    <property type="entry name" value="Transferase(Phosphotransferase) domain 1"/>
    <property type="match status" value="1"/>
</dbReference>
<accession>A0AAV0BR79</accession>
<dbReference type="InterPro" id="IPR045270">
    <property type="entry name" value="STKc_AGC"/>
</dbReference>
<keyword evidence="3" id="KW-0547">Nucleotide-binding</keyword>
<feature type="compositionally biased region" description="Low complexity" evidence="6">
    <location>
        <begin position="302"/>
        <end position="319"/>
    </location>
</feature>
<feature type="compositionally biased region" description="Basic and acidic residues" evidence="6">
    <location>
        <begin position="979"/>
        <end position="994"/>
    </location>
</feature>
<feature type="region of interest" description="Disordered" evidence="6">
    <location>
        <begin position="187"/>
        <end position="255"/>
    </location>
</feature>
<feature type="region of interest" description="Disordered" evidence="6">
    <location>
        <begin position="911"/>
        <end position="994"/>
    </location>
</feature>
<dbReference type="PROSITE" id="PS50011">
    <property type="entry name" value="PROTEIN_KINASE_DOM"/>
    <property type="match status" value="1"/>
</dbReference>
<evidence type="ECO:0000256" key="2">
    <source>
        <dbReference type="ARBA" id="ARBA00022679"/>
    </source>
</evidence>
<comment type="caution">
    <text evidence="9">The sequence shown here is derived from an EMBL/GenBank/DDBJ whole genome shotgun (WGS) entry which is preliminary data.</text>
</comment>
<dbReference type="Pfam" id="PF00069">
    <property type="entry name" value="Pkinase"/>
    <property type="match status" value="1"/>
</dbReference>
<feature type="compositionally biased region" description="Acidic residues" evidence="6">
    <location>
        <begin position="832"/>
        <end position="847"/>
    </location>
</feature>
<evidence type="ECO:0000256" key="3">
    <source>
        <dbReference type="ARBA" id="ARBA00022741"/>
    </source>
</evidence>
<evidence type="ECO:0000256" key="6">
    <source>
        <dbReference type="SAM" id="MobiDB-lite"/>
    </source>
</evidence>
<keyword evidence="2" id="KW-0808">Transferase</keyword>
<gene>
    <name evidence="9" type="ORF">PPACK8108_LOCUS23876</name>
</gene>
<keyword evidence="5" id="KW-0067">ATP-binding</keyword>
<feature type="domain" description="Protein kinase" evidence="7">
    <location>
        <begin position="365"/>
        <end position="640"/>
    </location>
</feature>
<evidence type="ECO:0000259" key="7">
    <source>
        <dbReference type="PROSITE" id="PS50011"/>
    </source>
</evidence>
<dbReference type="CDD" id="cd05123">
    <property type="entry name" value="STKc_AGC"/>
    <property type="match status" value="1"/>
</dbReference>
<feature type="region of interest" description="Disordered" evidence="6">
    <location>
        <begin position="694"/>
        <end position="860"/>
    </location>
</feature>
<feature type="region of interest" description="Disordered" evidence="6">
    <location>
        <begin position="881"/>
        <end position="900"/>
    </location>
</feature>
<feature type="compositionally biased region" description="Basic and acidic residues" evidence="6">
    <location>
        <begin position="334"/>
        <end position="345"/>
    </location>
</feature>
<evidence type="ECO:0000259" key="8">
    <source>
        <dbReference type="PROSITE" id="PS51285"/>
    </source>
</evidence>
<feature type="compositionally biased region" description="Low complexity" evidence="6">
    <location>
        <begin position="923"/>
        <end position="958"/>
    </location>
</feature>
<dbReference type="InterPro" id="IPR000719">
    <property type="entry name" value="Prot_kinase_dom"/>
</dbReference>
<proteinExistence type="predicted"/>
<feature type="domain" description="AGC-kinase C-terminal" evidence="8">
    <location>
        <begin position="641"/>
        <end position="749"/>
    </location>
</feature>
<dbReference type="GO" id="GO:0004674">
    <property type="term" value="F:protein serine/threonine kinase activity"/>
    <property type="evidence" value="ECO:0007669"/>
    <property type="project" value="UniProtKB-KW"/>
</dbReference>
<evidence type="ECO:0000313" key="9">
    <source>
        <dbReference type="EMBL" id="CAH7688843.1"/>
    </source>
</evidence>
<feature type="compositionally biased region" description="Basic residues" evidence="6">
    <location>
        <begin position="962"/>
        <end position="974"/>
    </location>
</feature>
<dbReference type="Proteomes" id="UP001153365">
    <property type="component" value="Unassembled WGS sequence"/>
</dbReference>
<name>A0AAV0BR79_PHAPC</name>
<dbReference type="FunFam" id="1.10.510.10:FF:000465">
    <property type="entry name" value="Non-specific serine/threonine protein kinase"/>
    <property type="match status" value="1"/>
</dbReference>
<evidence type="ECO:0000256" key="4">
    <source>
        <dbReference type="ARBA" id="ARBA00022777"/>
    </source>
</evidence>
<feature type="non-terminal residue" evidence="9">
    <location>
        <position position="1"/>
    </location>
</feature>
<evidence type="ECO:0000313" key="10">
    <source>
        <dbReference type="Proteomes" id="UP001153365"/>
    </source>
</evidence>
<dbReference type="PROSITE" id="PS51285">
    <property type="entry name" value="AGC_KINASE_CTER"/>
    <property type="match status" value="1"/>
</dbReference>
<feature type="compositionally biased region" description="Polar residues" evidence="6">
    <location>
        <begin position="274"/>
        <end position="290"/>
    </location>
</feature>
<feature type="compositionally biased region" description="Basic and acidic residues" evidence="6">
    <location>
        <begin position="234"/>
        <end position="255"/>
    </location>
</feature>